<feature type="transmembrane region" description="Helical" evidence="1">
    <location>
        <begin position="54"/>
        <end position="79"/>
    </location>
</feature>
<dbReference type="Proteomes" id="UP000638311">
    <property type="component" value="Unassembled WGS sequence"/>
</dbReference>
<evidence type="ECO:0000256" key="1">
    <source>
        <dbReference type="SAM" id="Phobius"/>
    </source>
</evidence>
<dbReference type="AlphaFoldDB" id="A0A6B1XEF3"/>
<feature type="transmembrane region" description="Helical" evidence="1">
    <location>
        <begin position="17"/>
        <end position="33"/>
    </location>
</feature>
<keyword evidence="1" id="KW-1133">Transmembrane helix</keyword>
<dbReference type="EMBL" id="WXDR01000034">
    <property type="protein sequence ID" value="MZU09291.1"/>
    <property type="molecule type" value="Genomic_DNA"/>
</dbReference>
<reference evidence="2" key="1">
    <citation type="journal article" date="2019" name="Nat. Med.">
        <title>A library of human gut bacterial isolates paired with longitudinal multiomics data enables mechanistic microbiome research.</title>
        <authorList>
            <person name="Poyet M."/>
            <person name="Groussin M."/>
            <person name="Gibbons S.M."/>
            <person name="Avila-Pacheco J."/>
            <person name="Jiang X."/>
            <person name="Kearney S.M."/>
            <person name="Perrotta A.R."/>
            <person name="Berdy B."/>
            <person name="Zhao S."/>
            <person name="Lieberman T.D."/>
            <person name="Swanson P.K."/>
            <person name="Smith M."/>
            <person name="Roesemann S."/>
            <person name="Alexander J.E."/>
            <person name="Rich S.A."/>
            <person name="Livny J."/>
            <person name="Vlamakis H."/>
            <person name="Clish C."/>
            <person name="Bullock K."/>
            <person name="Deik A."/>
            <person name="Scott J."/>
            <person name="Pierce K.A."/>
            <person name="Xavier R.J."/>
            <person name="Alm E.J."/>
        </authorList>
    </citation>
    <scope>NUCLEOTIDE SEQUENCE</scope>
    <source>
        <strain evidence="2">BIOML-A409</strain>
    </source>
</reference>
<organism evidence="2 3">
    <name type="scientific">Bifidobacterium longum</name>
    <dbReference type="NCBI Taxonomy" id="216816"/>
    <lineage>
        <taxon>Bacteria</taxon>
        <taxon>Bacillati</taxon>
        <taxon>Actinomycetota</taxon>
        <taxon>Actinomycetes</taxon>
        <taxon>Bifidobacteriales</taxon>
        <taxon>Bifidobacteriaceae</taxon>
        <taxon>Bifidobacterium</taxon>
    </lineage>
</organism>
<proteinExistence type="predicted"/>
<name>A0A6B1XEF3_BIFLN</name>
<sequence>MGIIQVSMITLQSMHNQLYFFLPGLAVSWMILFQKPTHIELFFLTNQNKLGYFILCEIMKTLIIFILAVCVGDILVLLSHPELSVLDLDNLPLGTILLLLHLTGIVCYWSVLAFLSIICNKLLALTIFSLIISIDYWIFNLFSWSLFLSNGLSLASMDYGPFIFSDLCLYLGYILLIYYLQPHIFKRISLL</sequence>
<protein>
    <submittedName>
        <fullName evidence="2">Uncharacterized protein</fullName>
    </submittedName>
</protein>
<accession>A0A6B1XEF3</accession>
<gene>
    <name evidence="2" type="ORF">GUA24_09990</name>
</gene>
<feature type="transmembrane region" description="Helical" evidence="1">
    <location>
        <begin position="159"/>
        <end position="180"/>
    </location>
</feature>
<keyword evidence="1" id="KW-0812">Transmembrane</keyword>
<feature type="transmembrane region" description="Helical" evidence="1">
    <location>
        <begin position="91"/>
        <end position="115"/>
    </location>
</feature>
<feature type="transmembrane region" description="Helical" evidence="1">
    <location>
        <begin position="122"/>
        <end position="139"/>
    </location>
</feature>
<keyword evidence="1" id="KW-0472">Membrane</keyword>
<evidence type="ECO:0000313" key="3">
    <source>
        <dbReference type="Proteomes" id="UP000638311"/>
    </source>
</evidence>
<comment type="caution">
    <text evidence="2">The sequence shown here is derived from an EMBL/GenBank/DDBJ whole genome shotgun (WGS) entry which is preliminary data.</text>
</comment>
<evidence type="ECO:0000313" key="2">
    <source>
        <dbReference type="EMBL" id="MZU09291.1"/>
    </source>
</evidence>